<gene>
    <name evidence="3" type="ORF">CITCOLO1_LOCUS498</name>
</gene>
<accession>A0ABP0XR02</accession>
<reference evidence="3 4" key="1">
    <citation type="submission" date="2024-03" db="EMBL/GenBank/DDBJ databases">
        <authorList>
            <person name="Gkanogiannis A."/>
            <person name="Becerra Lopez-Lavalle L."/>
        </authorList>
    </citation>
    <scope>NUCLEOTIDE SEQUENCE [LARGE SCALE GENOMIC DNA]</scope>
</reference>
<dbReference type="EMBL" id="OZ021735">
    <property type="protein sequence ID" value="CAK9308977.1"/>
    <property type="molecule type" value="Genomic_DNA"/>
</dbReference>
<keyword evidence="2" id="KW-1133">Transmembrane helix</keyword>
<evidence type="ECO:0000256" key="2">
    <source>
        <dbReference type="SAM" id="Phobius"/>
    </source>
</evidence>
<keyword evidence="2" id="KW-0472">Membrane</keyword>
<evidence type="ECO:0000313" key="3">
    <source>
        <dbReference type="EMBL" id="CAK9308977.1"/>
    </source>
</evidence>
<evidence type="ECO:0000256" key="1">
    <source>
        <dbReference type="SAM" id="MobiDB-lite"/>
    </source>
</evidence>
<sequence length="105" mass="12222">MLSPSLSLSWYTLLSLFFFFNLHGFLLHSYPYLFSVQTFFFFSKGFGVEMMGNMEHAPPLTPQKEMSARKWRKMMVQLEDDYHDPGPNKPKIMTTYNMAPSPATP</sequence>
<dbReference type="Proteomes" id="UP001642487">
    <property type="component" value="Chromosome 1"/>
</dbReference>
<proteinExistence type="predicted"/>
<feature type="transmembrane region" description="Helical" evidence="2">
    <location>
        <begin position="12"/>
        <end position="34"/>
    </location>
</feature>
<protein>
    <submittedName>
        <fullName evidence="3">Uncharacterized protein</fullName>
    </submittedName>
</protein>
<organism evidence="3 4">
    <name type="scientific">Citrullus colocynthis</name>
    <name type="common">colocynth</name>
    <dbReference type="NCBI Taxonomy" id="252529"/>
    <lineage>
        <taxon>Eukaryota</taxon>
        <taxon>Viridiplantae</taxon>
        <taxon>Streptophyta</taxon>
        <taxon>Embryophyta</taxon>
        <taxon>Tracheophyta</taxon>
        <taxon>Spermatophyta</taxon>
        <taxon>Magnoliopsida</taxon>
        <taxon>eudicotyledons</taxon>
        <taxon>Gunneridae</taxon>
        <taxon>Pentapetalae</taxon>
        <taxon>rosids</taxon>
        <taxon>fabids</taxon>
        <taxon>Cucurbitales</taxon>
        <taxon>Cucurbitaceae</taxon>
        <taxon>Benincaseae</taxon>
        <taxon>Citrullus</taxon>
    </lineage>
</organism>
<keyword evidence="2" id="KW-0812">Transmembrane</keyword>
<keyword evidence="4" id="KW-1185">Reference proteome</keyword>
<evidence type="ECO:0000313" key="4">
    <source>
        <dbReference type="Proteomes" id="UP001642487"/>
    </source>
</evidence>
<feature type="region of interest" description="Disordered" evidence="1">
    <location>
        <begin position="82"/>
        <end position="105"/>
    </location>
</feature>
<name>A0ABP0XR02_9ROSI</name>